<organism evidence="8 9">
    <name type="scientific">Ridgeia piscesae</name>
    <name type="common">Tubeworm</name>
    <dbReference type="NCBI Taxonomy" id="27915"/>
    <lineage>
        <taxon>Eukaryota</taxon>
        <taxon>Metazoa</taxon>
        <taxon>Spiralia</taxon>
        <taxon>Lophotrochozoa</taxon>
        <taxon>Annelida</taxon>
        <taxon>Polychaeta</taxon>
        <taxon>Sedentaria</taxon>
        <taxon>Canalipalpata</taxon>
        <taxon>Sabellida</taxon>
        <taxon>Siboglinidae</taxon>
        <taxon>Ridgeia</taxon>
    </lineage>
</organism>
<evidence type="ECO:0000256" key="4">
    <source>
        <dbReference type="ARBA" id="ARBA00023136"/>
    </source>
</evidence>
<evidence type="ECO:0000259" key="7">
    <source>
        <dbReference type="PROSITE" id="PS50262"/>
    </source>
</evidence>
<feature type="transmembrane region" description="Helical" evidence="6">
    <location>
        <begin position="239"/>
        <end position="261"/>
    </location>
</feature>
<dbReference type="InterPro" id="IPR017452">
    <property type="entry name" value="GPCR_Rhodpsn_7TM"/>
</dbReference>
<evidence type="ECO:0000256" key="6">
    <source>
        <dbReference type="SAM" id="Phobius"/>
    </source>
</evidence>
<feature type="transmembrane region" description="Helical" evidence="6">
    <location>
        <begin position="138"/>
        <end position="159"/>
    </location>
</feature>
<dbReference type="PANTHER" id="PTHR45698:SF1">
    <property type="entry name" value="TRACE AMINE-ASSOCIATED RECEPTOR 13C-LIKE"/>
    <property type="match status" value="1"/>
</dbReference>
<dbReference type="PRINTS" id="PR00237">
    <property type="entry name" value="GPCRRHODOPSN"/>
</dbReference>
<dbReference type="Gene3D" id="1.20.1070.10">
    <property type="entry name" value="Rhodopsin 7-helix transmembrane proteins"/>
    <property type="match status" value="1"/>
</dbReference>
<dbReference type="PROSITE" id="PS00237">
    <property type="entry name" value="G_PROTEIN_RECEP_F1_1"/>
    <property type="match status" value="1"/>
</dbReference>
<dbReference type="PROSITE" id="PS50262">
    <property type="entry name" value="G_PROTEIN_RECEP_F1_2"/>
    <property type="match status" value="1"/>
</dbReference>
<protein>
    <recommendedName>
        <fullName evidence="7">G-protein coupled receptors family 1 profile domain-containing protein</fullName>
    </recommendedName>
</protein>
<keyword evidence="5" id="KW-0675">Receptor</keyword>
<evidence type="ECO:0000256" key="2">
    <source>
        <dbReference type="ARBA" id="ARBA00022692"/>
    </source>
</evidence>
<keyword evidence="4 6" id="KW-0472">Membrane</keyword>
<comment type="similarity">
    <text evidence="5">Belongs to the G-protein coupled receptor 1 family.</text>
</comment>
<name>A0AAD9NTC1_RIDPI</name>
<dbReference type="GO" id="GO:0004930">
    <property type="term" value="F:G protein-coupled receptor activity"/>
    <property type="evidence" value="ECO:0007669"/>
    <property type="project" value="UniProtKB-KW"/>
</dbReference>
<keyword evidence="2 5" id="KW-0812">Transmembrane</keyword>
<feature type="transmembrane region" description="Helical" evidence="6">
    <location>
        <begin position="182"/>
        <end position="203"/>
    </location>
</feature>
<dbReference type="Pfam" id="PF00001">
    <property type="entry name" value="7tm_1"/>
    <property type="match status" value="1"/>
</dbReference>
<feature type="transmembrane region" description="Helical" evidence="6">
    <location>
        <begin position="99"/>
        <end position="117"/>
    </location>
</feature>
<reference evidence="8" key="1">
    <citation type="journal article" date="2023" name="Mol. Biol. Evol.">
        <title>Third-Generation Sequencing Reveals the Adaptive Role of the Epigenome in Three Deep-Sea Polychaetes.</title>
        <authorList>
            <person name="Perez M."/>
            <person name="Aroh O."/>
            <person name="Sun Y."/>
            <person name="Lan Y."/>
            <person name="Juniper S.K."/>
            <person name="Young C.R."/>
            <person name="Angers B."/>
            <person name="Qian P.Y."/>
        </authorList>
    </citation>
    <scope>NUCLEOTIDE SEQUENCE</scope>
    <source>
        <strain evidence="8">R07B-5</strain>
    </source>
</reference>
<dbReference type="CDD" id="cd00637">
    <property type="entry name" value="7tm_classA_rhodopsin-like"/>
    <property type="match status" value="1"/>
</dbReference>
<dbReference type="SUPFAM" id="SSF81321">
    <property type="entry name" value="Family A G protein-coupled receptor-like"/>
    <property type="match status" value="1"/>
</dbReference>
<evidence type="ECO:0000256" key="3">
    <source>
        <dbReference type="ARBA" id="ARBA00022989"/>
    </source>
</evidence>
<proteinExistence type="inferred from homology"/>
<comment type="subcellular location">
    <subcellularLocation>
        <location evidence="1">Membrane</location>
    </subcellularLocation>
</comment>
<feature type="transmembrane region" description="Helical" evidence="6">
    <location>
        <begin position="273"/>
        <end position="294"/>
    </location>
</feature>
<keyword evidence="9" id="KW-1185">Reference proteome</keyword>
<comment type="caution">
    <text evidence="8">The sequence shown here is derived from an EMBL/GenBank/DDBJ whole genome shotgun (WGS) entry which is preliminary data.</text>
</comment>
<dbReference type="GO" id="GO:0016020">
    <property type="term" value="C:membrane"/>
    <property type="evidence" value="ECO:0007669"/>
    <property type="project" value="UniProtKB-SubCell"/>
</dbReference>
<accession>A0AAD9NTC1</accession>
<evidence type="ECO:0000313" key="8">
    <source>
        <dbReference type="EMBL" id="KAK2181630.1"/>
    </source>
</evidence>
<keyword evidence="5" id="KW-0297">G-protein coupled receptor</keyword>
<evidence type="ECO:0000313" key="9">
    <source>
        <dbReference type="Proteomes" id="UP001209878"/>
    </source>
</evidence>
<feature type="domain" description="G-protein coupled receptors family 1 profile" evidence="7">
    <location>
        <begin position="33"/>
        <end position="292"/>
    </location>
</feature>
<keyword evidence="3 6" id="KW-1133">Transmembrane helix</keyword>
<dbReference type="Proteomes" id="UP001209878">
    <property type="component" value="Unassembled WGS sequence"/>
</dbReference>
<dbReference type="InterPro" id="IPR000276">
    <property type="entry name" value="GPCR_Rhodpsn"/>
</dbReference>
<dbReference type="PANTHER" id="PTHR45698">
    <property type="entry name" value="TRACE AMINE-ASSOCIATED RECEPTOR 19N-RELATED"/>
    <property type="match status" value="1"/>
</dbReference>
<gene>
    <name evidence="8" type="ORF">NP493_386g00021</name>
</gene>
<dbReference type="EMBL" id="JAODUO010000387">
    <property type="protein sequence ID" value="KAK2181630.1"/>
    <property type="molecule type" value="Genomic_DNA"/>
</dbReference>
<feature type="transmembrane region" description="Helical" evidence="6">
    <location>
        <begin position="20"/>
        <end position="42"/>
    </location>
</feature>
<evidence type="ECO:0000256" key="1">
    <source>
        <dbReference type="ARBA" id="ARBA00004370"/>
    </source>
</evidence>
<dbReference type="AlphaFoldDB" id="A0AAD9NTC1"/>
<keyword evidence="5" id="KW-0807">Transducer</keyword>
<evidence type="ECO:0000256" key="5">
    <source>
        <dbReference type="RuleBase" id="RU000688"/>
    </source>
</evidence>
<sequence length="320" mass="36307">MQDVDDVSHENVRIANNYAKIAYCLIAAIGIIGNLMVIFVIGRSATMRKTYTNLFILNQSSIDLLASVCILVSSITKTTEYHLSGVAGELFCRLWLTDLPLWSLLISSSYTLMALTLERYMSIVHPITHFNWFSERKVLVMAVVAWSPGFILNPCLVVLTSRVVDGRCKVCAFFVNESWKRAAGVIVFVIQYLVPTLCFITCYSRIFLYLWRRVEAEPQASDNAAAAEKARVRRNVLKTLVIIVVCYIVCNSWNQFAFLAFNFGVDLDYTSTFYHFTVILMFANCCINPVVYTVQYQRYKTELRKLFCKCSGPTSTVVPA</sequence>